<proteinExistence type="predicted"/>
<keyword evidence="1" id="KW-0812">Transmembrane</keyword>
<dbReference type="SMART" id="SM00978">
    <property type="entry name" value="Tim44"/>
    <property type="match status" value="1"/>
</dbReference>
<dbReference type="SUPFAM" id="SSF54427">
    <property type="entry name" value="NTF2-like"/>
    <property type="match status" value="1"/>
</dbReference>
<dbReference type="RefSeq" id="WP_354152078.1">
    <property type="nucleotide sequence ID" value="NZ_JBEPMN010000009.1"/>
</dbReference>
<evidence type="ECO:0000313" key="3">
    <source>
        <dbReference type="EMBL" id="MET3662221.1"/>
    </source>
</evidence>
<evidence type="ECO:0000256" key="1">
    <source>
        <dbReference type="SAM" id="Phobius"/>
    </source>
</evidence>
<gene>
    <name evidence="3" type="ORF">ABID44_002555</name>
</gene>
<sequence>MNETADVAHNLPAIVLLSWWVAVSMLRFLLKADGADPTENLTADQPDDASNQAFPALREADPGFNAETFLSGARRAYEEILRAYGLCDLEAVQPLLSREVFVVFAEACRVRMAKGEILELALVGIQSSEIVSADITAEAVEVTVLFRADIIQTQRPAANDGDNPATVASVADLWTFSRPRPIGREMWRVIATDEALQAA</sequence>
<dbReference type="Proteomes" id="UP001549143">
    <property type="component" value="Unassembled WGS sequence"/>
</dbReference>
<keyword evidence="1" id="KW-1133">Transmembrane helix</keyword>
<accession>A0ABV2KMB1</accession>
<dbReference type="InterPro" id="IPR007379">
    <property type="entry name" value="Tim44-like_dom"/>
</dbReference>
<dbReference type="Pfam" id="PF04280">
    <property type="entry name" value="Tim44"/>
    <property type="match status" value="1"/>
</dbReference>
<comment type="caution">
    <text evidence="3">The sequence shown here is derived from an EMBL/GenBank/DDBJ whole genome shotgun (WGS) entry which is preliminary data.</text>
</comment>
<organism evidence="3 4">
    <name type="scientific">Aquamicrobium ahrensii</name>
    <dbReference type="NCBI Taxonomy" id="469551"/>
    <lineage>
        <taxon>Bacteria</taxon>
        <taxon>Pseudomonadati</taxon>
        <taxon>Pseudomonadota</taxon>
        <taxon>Alphaproteobacteria</taxon>
        <taxon>Hyphomicrobiales</taxon>
        <taxon>Phyllobacteriaceae</taxon>
        <taxon>Aquamicrobium</taxon>
    </lineage>
</organism>
<keyword evidence="4" id="KW-1185">Reference proteome</keyword>
<evidence type="ECO:0000259" key="2">
    <source>
        <dbReference type="SMART" id="SM00978"/>
    </source>
</evidence>
<dbReference type="NCBIfam" id="NF033779">
    <property type="entry name" value="Tim44_TimA_adap"/>
    <property type="match status" value="1"/>
</dbReference>
<feature type="domain" description="Tim44-like" evidence="2">
    <location>
        <begin position="50"/>
        <end position="194"/>
    </location>
</feature>
<reference evidence="3 4" key="1">
    <citation type="submission" date="2024-06" db="EMBL/GenBank/DDBJ databases">
        <title>Genomic Encyclopedia of Type Strains, Phase IV (KMG-IV): sequencing the most valuable type-strain genomes for metagenomic binning, comparative biology and taxonomic classification.</title>
        <authorList>
            <person name="Goeker M."/>
        </authorList>
    </citation>
    <scope>NUCLEOTIDE SEQUENCE [LARGE SCALE GENOMIC DNA]</scope>
    <source>
        <strain evidence="3 4">DSM 19730</strain>
    </source>
</reference>
<name>A0ABV2KMB1_9HYPH</name>
<dbReference type="Gene3D" id="3.10.450.240">
    <property type="match status" value="1"/>
</dbReference>
<feature type="transmembrane region" description="Helical" evidence="1">
    <location>
        <begin position="12"/>
        <end position="30"/>
    </location>
</feature>
<dbReference type="InterPro" id="IPR032710">
    <property type="entry name" value="NTF2-like_dom_sf"/>
</dbReference>
<evidence type="ECO:0000313" key="4">
    <source>
        <dbReference type="Proteomes" id="UP001549143"/>
    </source>
</evidence>
<keyword evidence="1" id="KW-0472">Membrane</keyword>
<protein>
    <submittedName>
        <fullName evidence="3">Lipid-binding transport protein (Tim44 family)</fullName>
    </submittedName>
</protein>
<dbReference type="EMBL" id="JBEPMN010000009">
    <property type="protein sequence ID" value="MET3662221.1"/>
    <property type="molecule type" value="Genomic_DNA"/>
</dbReference>